<dbReference type="InterPro" id="IPR011006">
    <property type="entry name" value="CheY-like_superfamily"/>
</dbReference>
<dbReference type="EMBL" id="PYUC01000005">
    <property type="protein sequence ID" value="PTB20594.1"/>
    <property type="molecule type" value="Genomic_DNA"/>
</dbReference>
<dbReference type="PROSITE" id="PS50110">
    <property type="entry name" value="RESPONSE_REGULATORY"/>
    <property type="match status" value="1"/>
</dbReference>
<dbReference type="InterPro" id="IPR001789">
    <property type="entry name" value="Sig_transdc_resp-reg_receiver"/>
</dbReference>
<accession>A0A2T3XVQ4</accession>
<dbReference type="PANTHER" id="PTHR44520">
    <property type="entry name" value="RESPONSE REGULATOR RCP1-RELATED"/>
    <property type="match status" value="1"/>
</dbReference>
<evidence type="ECO:0000313" key="4">
    <source>
        <dbReference type="Proteomes" id="UP000240638"/>
    </source>
</evidence>
<evidence type="ECO:0000256" key="1">
    <source>
        <dbReference type="PROSITE-ProRule" id="PRU00169"/>
    </source>
</evidence>
<feature type="modified residue" description="4-aspartylphosphate" evidence="1">
    <location>
        <position position="69"/>
    </location>
</feature>
<evidence type="ECO:0000259" key="2">
    <source>
        <dbReference type="PROSITE" id="PS50110"/>
    </source>
</evidence>
<dbReference type="SUPFAM" id="SSF52172">
    <property type="entry name" value="CheY-like"/>
    <property type="match status" value="1"/>
</dbReference>
<dbReference type="CDD" id="cd17557">
    <property type="entry name" value="REC_Rcp-like"/>
    <property type="match status" value="1"/>
</dbReference>
<protein>
    <submittedName>
        <fullName evidence="3">Response regulator</fullName>
    </submittedName>
</protein>
<dbReference type="Proteomes" id="UP000240638">
    <property type="component" value="Unassembled WGS sequence"/>
</dbReference>
<dbReference type="PANTHER" id="PTHR44520:SF2">
    <property type="entry name" value="RESPONSE REGULATOR RCP1"/>
    <property type="match status" value="1"/>
</dbReference>
<sequence>MLVDAKGNLADILLVEDSPTDVMMTREALEDYKVLNPLHVVEDGVTAMEYLRRQGMYATARRPGMIILDLNLPRKSGREVLEELKADPELGTIPVVILTTSRAEEDVIRSYGLHANCYINKPVDFSKFTEVVRSINDFWLGVVTLPPIKQP</sequence>
<dbReference type="AlphaFoldDB" id="A0A2T3XVQ4"/>
<dbReference type="InterPro" id="IPR052893">
    <property type="entry name" value="TCS_response_regulator"/>
</dbReference>
<name>A0A2T3XVQ4_9BURK</name>
<evidence type="ECO:0000313" key="3">
    <source>
        <dbReference type="EMBL" id="PTB20594.1"/>
    </source>
</evidence>
<organism evidence="3 4">
    <name type="scientific">Trinickia symbiotica</name>
    <dbReference type="NCBI Taxonomy" id="863227"/>
    <lineage>
        <taxon>Bacteria</taxon>
        <taxon>Pseudomonadati</taxon>
        <taxon>Pseudomonadota</taxon>
        <taxon>Betaproteobacteria</taxon>
        <taxon>Burkholderiales</taxon>
        <taxon>Burkholderiaceae</taxon>
        <taxon>Trinickia</taxon>
    </lineage>
</organism>
<dbReference type="GO" id="GO:0000160">
    <property type="term" value="P:phosphorelay signal transduction system"/>
    <property type="evidence" value="ECO:0007669"/>
    <property type="project" value="InterPro"/>
</dbReference>
<dbReference type="RefSeq" id="WP_107150914.1">
    <property type="nucleotide sequence ID" value="NZ_PYUC01000005.1"/>
</dbReference>
<dbReference type="Pfam" id="PF00072">
    <property type="entry name" value="Response_reg"/>
    <property type="match status" value="1"/>
</dbReference>
<comment type="caution">
    <text evidence="3">The sequence shown here is derived from an EMBL/GenBank/DDBJ whole genome shotgun (WGS) entry which is preliminary data.</text>
</comment>
<proteinExistence type="predicted"/>
<gene>
    <name evidence="3" type="ORF">C9I57_12230</name>
</gene>
<dbReference type="Gene3D" id="3.40.50.2300">
    <property type="match status" value="1"/>
</dbReference>
<feature type="domain" description="Response regulatory" evidence="2">
    <location>
        <begin position="11"/>
        <end position="136"/>
    </location>
</feature>
<keyword evidence="1" id="KW-0597">Phosphoprotein</keyword>
<reference evidence="3 4" key="1">
    <citation type="submission" date="2018-03" db="EMBL/GenBank/DDBJ databases">
        <title>Whole genome analyses suggest that Burkholderia sensu lato contains two further novel genera in the rhizoxinica-symbiotica group Mycetohabitans gen. nov., and Trinickia gen. nov.: implications for the evolution of diazotrophy and nodulation in the Burkholderiaceae.</title>
        <authorList>
            <person name="Estrada De Los Santos P."/>
            <person name="Palmer M."/>
            <person name="Chavez-Ramirez B."/>
            <person name="Steenkamp E.T."/>
            <person name="Hirsch A.M."/>
            <person name="Manyaka P."/>
            <person name="Maluk M."/>
            <person name="Lafos M."/>
            <person name="Crook M."/>
            <person name="Gross E."/>
            <person name="Simon M.F."/>
            <person name="Bueno Dos Reis Junior F."/>
            <person name="Poole P.S."/>
            <person name="Venter S.N."/>
            <person name="James E.K."/>
        </authorList>
    </citation>
    <scope>NUCLEOTIDE SEQUENCE [LARGE SCALE GENOMIC DNA]</scope>
    <source>
        <strain evidence="3 4">JPY-366</strain>
    </source>
</reference>
<dbReference type="SMART" id="SM00448">
    <property type="entry name" value="REC"/>
    <property type="match status" value="1"/>
</dbReference>